<feature type="region of interest" description="Disordered" evidence="1">
    <location>
        <begin position="1"/>
        <end position="44"/>
    </location>
</feature>
<comment type="caution">
    <text evidence="2">The sequence shown here is derived from an EMBL/GenBank/DDBJ whole genome shotgun (WGS) entry which is preliminary data.</text>
</comment>
<evidence type="ECO:0000313" key="2">
    <source>
        <dbReference type="EMBL" id="GKT37272.1"/>
    </source>
</evidence>
<organism evidence="2 3">
    <name type="scientific">Aduncisulcus paluster</name>
    <dbReference type="NCBI Taxonomy" id="2918883"/>
    <lineage>
        <taxon>Eukaryota</taxon>
        <taxon>Metamonada</taxon>
        <taxon>Carpediemonas-like organisms</taxon>
        <taxon>Aduncisulcus</taxon>
    </lineage>
</organism>
<protein>
    <submittedName>
        <fullName evidence="2">Uncharacterized protein</fullName>
    </submittedName>
</protein>
<evidence type="ECO:0000256" key="1">
    <source>
        <dbReference type="SAM" id="MobiDB-lite"/>
    </source>
</evidence>
<accession>A0ABQ5KXV7</accession>
<dbReference type="EMBL" id="BQXS01011436">
    <property type="protein sequence ID" value="GKT37272.1"/>
    <property type="molecule type" value="Genomic_DNA"/>
</dbReference>
<dbReference type="Proteomes" id="UP001057375">
    <property type="component" value="Unassembled WGS sequence"/>
</dbReference>
<gene>
    <name evidence="2" type="ORF">ADUPG1_010092</name>
</gene>
<name>A0ABQ5KXV7_9EUKA</name>
<sequence length="144" mass="16459">MSIPIHEKLEEKRWKEGEGEEQYKEGMSKEGGDSQDTRVKGRDNRSLIRDLQLHPSVLTGATGEMDMIVEKTIKVAIHIISNMYIEGTQPSLLSTLRSCVSDLCKEICWVVSKDFDQTKLLRSLKSAISGRNIRDQIRKRIEKI</sequence>
<keyword evidence="3" id="KW-1185">Reference proteome</keyword>
<proteinExistence type="predicted"/>
<reference evidence="2" key="1">
    <citation type="submission" date="2022-03" db="EMBL/GenBank/DDBJ databases">
        <title>Draft genome sequence of Aduncisulcus paluster, a free-living microaerophilic Fornicata.</title>
        <authorList>
            <person name="Yuyama I."/>
            <person name="Kume K."/>
            <person name="Tamura T."/>
            <person name="Inagaki Y."/>
            <person name="Hashimoto T."/>
        </authorList>
    </citation>
    <scope>NUCLEOTIDE SEQUENCE</scope>
    <source>
        <strain evidence="2">NY0171</strain>
    </source>
</reference>
<evidence type="ECO:0000313" key="3">
    <source>
        <dbReference type="Proteomes" id="UP001057375"/>
    </source>
</evidence>